<evidence type="ECO:0000313" key="3">
    <source>
        <dbReference type="EMBL" id="KAG7529221.1"/>
    </source>
</evidence>
<reference evidence="3 4" key="1">
    <citation type="submission" date="2020-12" db="EMBL/GenBank/DDBJ databases">
        <title>Concerted genomic and epigenomic changes stabilize Arabidopsis allopolyploids.</title>
        <authorList>
            <person name="Chen Z."/>
        </authorList>
    </citation>
    <scope>NUCLEOTIDE SEQUENCE [LARGE SCALE GENOMIC DNA]</scope>
    <source>
        <strain evidence="3">As9502</strain>
        <tissue evidence="3">Leaf</tissue>
    </source>
</reference>
<name>A0A8T1XA20_ARASU</name>
<keyword evidence="4" id="KW-1185">Reference proteome</keyword>
<proteinExistence type="predicted"/>
<gene>
    <name evidence="3" type="ORF">ISN44_Un144g000210</name>
    <name evidence="2" type="ORF">ISN44_Un159g000010</name>
    <name evidence="1" type="ORF">ISN44_Un239g000130</name>
</gene>
<geneLocation type="mitochondrion" evidence="3"/>
<keyword evidence="3" id="KW-0496">Mitochondrion</keyword>
<dbReference type="EMBL" id="JAEFBJ010000144">
    <property type="protein sequence ID" value="KAG7529221.1"/>
    <property type="molecule type" value="Genomic_DNA"/>
</dbReference>
<dbReference type="EMBL" id="JAEFBJ010000159">
    <property type="protein sequence ID" value="KAG7528741.1"/>
    <property type="molecule type" value="Genomic_DNA"/>
</dbReference>
<comment type="caution">
    <text evidence="3">The sequence shown here is derived from an EMBL/GenBank/DDBJ whole genome shotgun (WGS) entry which is preliminary data.</text>
</comment>
<accession>A0A8T1XA20</accession>
<sequence length="52" mass="6065">MSNLNRLPSHVPSCYMRLNSQFVYVERDLRELKLTSNLGSYSLILTSFLLFP</sequence>
<evidence type="ECO:0000313" key="4">
    <source>
        <dbReference type="Proteomes" id="UP000694251"/>
    </source>
</evidence>
<evidence type="ECO:0000313" key="2">
    <source>
        <dbReference type="EMBL" id="KAG7528741.1"/>
    </source>
</evidence>
<dbReference type="AlphaFoldDB" id="A0A8T1XA20"/>
<organism evidence="3 4">
    <name type="scientific">Arabidopsis suecica</name>
    <name type="common">Swedish thale-cress</name>
    <name type="synonym">Cardaminopsis suecica</name>
    <dbReference type="NCBI Taxonomy" id="45249"/>
    <lineage>
        <taxon>Eukaryota</taxon>
        <taxon>Viridiplantae</taxon>
        <taxon>Streptophyta</taxon>
        <taxon>Embryophyta</taxon>
        <taxon>Tracheophyta</taxon>
        <taxon>Spermatophyta</taxon>
        <taxon>Magnoliopsida</taxon>
        <taxon>eudicotyledons</taxon>
        <taxon>Gunneridae</taxon>
        <taxon>Pentapetalae</taxon>
        <taxon>rosids</taxon>
        <taxon>malvids</taxon>
        <taxon>Brassicales</taxon>
        <taxon>Brassicaceae</taxon>
        <taxon>Camelineae</taxon>
        <taxon>Arabidopsis</taxon>
    </lineage>
</organism>
<dbReference type="Proteomes" id="UP000694251">
    <property type="component" value="Unassembled WGS sequence"/>
</dbReference>
<dbReference type="EMBL" id="JAEFBJ010000239">
    <property type="protein sequence ID" value="KAG7527963.1"/>
    <property type="molecule type" value="Genomic_DNA"/>
</dbReference>
<protein>
    <submittedName>
        <fullName evidence="3">Uncharacterized protein</fullName>
    </submittedName>
</protein>
<evidence type="ECO:0000313" key="1">
    <source>
        <dbReference type="EMBL" id="KAG7527963.1"/>
    </source>
</evidence>